<sequence>MPALLLAALLFATPLQGGGAVEIRFTGARPGGPIMVQLCT</sequence>
<feature type="signal peptide" evidence="1">
    <location>
        <begin position="1"/>
        <end position="17"/>
    </location>
</feature>
<accession>A0ABW0FMW8</accession>
<comment type="caution">
    <text evidence="2">The sequence shown here is derived from an EMBL/GenBank/DDBJ whole genome shotgun (WGS) entry which is preliminary data.</text>
</comment>
<evidence type="ECO:0000256" key="1">
    <source>
        <dbReference type="SAM" id="SignalP"/>
    </source>
</evidence>
<name>A0ABW0FMW8_9CAUL</name>
<dbReference type="RefSeq" id="WP_374036445.1">
    <property type="nucleotide sequence ID" value="NZ_CP169082.1"/>
</dbReference>
<gene>
    <name evidence="2" type="ORF">ACFPIE_03685</name>
</gene>
<keyword evidence="3" id="KW-1185">Reference proteome</keyword>
<dbReference type="EMBL" id="JBHSLF010000007">
    <property type="protein sequence ID" value="MFC5343002.1"/>
    <property type="molecule type" value="Genomic_DNA"/>
</dbReference>
<protein>
    <submittedName>
        <fullName evidence="2">Uncharacterized protein</fullName>
    </submittedName>
</protein>
<evidence type="ECO:0000313" key="2">
    <source>
        <dbReference type="EMBL" id="MFC5343002.1"/>
    </source>
</evidence>
<keyword evidence="1" id="KW-0732">Signal</keyword>
<organism evidence="2 3">
    <name type="scientific">Brevundimonas staleyi</name>
    <dbReference type="NCBI Taxonomy" id="74326"/>
    <lineage>
        <taxon>Bacteria</taxon>
        <taxon>Pseudomonadati</taxon>
        <taxon>Pseudomonadota</taxon>
        <taxon>Alphaproteobacteria</taxon>
        <taxon>Caulobacterales</taxon>
        <taxon>Caulobacteraceae</taxon>
        <taxon>Brevundimonas</taxon>
    </lineage>
</organism>
<dbReference type="Proteomes" id="UP001596152">
    <property type="component" value="Unassembled WGS sequence"/>
</dbReference>
<feature type="chain" id="PRO_5045377940" evidence="1">
    <location>
        <begin position="18"/>
        <end position="40"/>
    </location>
</feature>
<evidence type="ECO:0000313" key="3">
    <source>
        <dbReference type="Proteomes" id="UP001596152"/>
    </source>
</evidence>
<proteinExistence type="predicted"/>
<reference evidence="3" key="1">
    <citation type="journal article" date="2019" name="Int. J. Syst. Evol. Microbiol.">
        <title>The Global Catalogue of Microorganisms (GCM) 10K type strain sequencing project: providing services to taxonomists for standard genome sequencing and annotation.</title>
        <authorList>
            <consortium name="The Broad Institute Genomics Platform"/>
            <consortium name="The Broad Institute Genome Sequencing Center for Infectious Disease"/>
            <person name="Wu L."/>
            <person name="Ma J."/>
        </authorList>
    </citation>
    <scope>NUCLEOTIDE SEQUENCE [LARGE SCALE GENOMIC DNA]</scope>
    <source>
        <strain evidence="3">JCM 12125</strain>
    </source>
</reference>